<dbReference type="STRING" id="863227.GCA_000373005_02743"/>
<reference evidence="3 4" key="1">
    <citation type="submission" date="2018-01" db="EMBL/GenBank/DDBJ databases">
        <title>Whole genome analyses suggest that Burkholderia sensu lato contains two further novel genera in the rhizoxinica-symbiotica group Mycetohabitans gen. nov., and Trinickia gen. nov.: implications for the evolution of diazotrophy and nodulation in the Burkholderiaceae.</title>
        <authorList>
            <person name="Estrada-de los Santos P."/>
            <person name="Palmer M."/>
            <person name="Chavez-Ramirez B."/>
            <person name="Beukes C."/>
            <person name="Steenkamp E.T."/>
            <person name="Hirsch A.M."/>
            <person name="Manyaka P."/>
            <person name="Maluk M."/>
            <person name="Lafos M."/>
            <person name="Crook M."/>
            <person name="Gross E."/>
            <person name="Simon M.F."/>
            <person name="Bueno dos Reis Junior F."/>
            <person name="Poole P.S."/>
            <person name="Venter S.N."/>
            <person name="James E.K."/>
        </authorList>
    </citation>
    <scope>NUCLEOTIDE SEQUENCE [LARGE SCALE GENOMIC DNA]</scope>
    <source>
        <strain evidence="3 4">JPY 581</strain>
    </source>
</reference>
<keyword evidence="1" id="KW-0812">Transmembrane</keyword>
<keyword evidence="1" id="KW-1133">Transmembrane helix</keyword>
<organism evidence="3 4">
    <name type="scientific">Trinickia symbiotica</name>
    <dbReference type="NCBI Taxonomy" id="863227"/>
    <lineage>
        <taxon>Bacteria</taxon>
        <taxon>Pseudomonadati</taxon>
        <taxon>Pseudomonadota</taxon>
        <taxon>Betaproteobacteria</taxon>
        <taxon>Burkholderiales</taxon>
        <taxon>Burkholderiaceae</taxon>
        <taxon>Trinickia</taxon>
    </lineage>
</organism>
<dbReference type="PANTHER" id="PTHR14969">
    <property type="entry name" value="SPHINGOSINE-1-PHOSPHATE PHOSPHOHYDROLASE"/>
    <property type="match status" value="1"/>
</dbReference>
<dbReference type="InterPro" id="IPR036938">
    <property type="entry name" value="PAP2/HPO_sf"/>
</dbReference>
<dbReference type="GO" id="GO:0050380">
    <property type="term" value="F:undecaprenyl-diphosphatase activity"/>
    <property type="evidence" value="ECO:0007669"/>
    <property type="project" value="InterPro"/>
</dbReference>
<keyword evidence="4" id="KW-1185">Reference proteome</keyword>
<dbReference type="SMART" id="SM00014">
    <property type="entry name" value="acidPPc"/>
    <property type="match status" value="1"/>
</dbReference>
<evidence type="ECO:0000313" key="4">
    <source>
        <dbReference type="Proteomes" id="UP000235777"/>
    </source>
</evidence>
<feature type="transmembrane region" description="Helical" evidence="1">
    <location>
        <begin position="62"/>
        <end position="82"/>
    </location>
</feature>
<evidence type="ECO:0000313" key="3">
    <source>
        <dbReference type="EMBL" id="PMS37811.1"/>
    </source>
</evidence>
<dbReference type="OrthoDB" id="9801622at2"/>
<comment type="caution">
    <text evidence="3">The sequence shown here is derived from an EMBL/GenBank/DDBJ whole genome shotgun (WGS) entry which is preliminary data.</text>
</comment>
<dbReference type="EMBL" id="PNYC01000003">
    <property type="protein sequence ID" value="PMS37811.1"/>
    <property type="molecule type" value="Genomic_DNA"/>
</dbReference>
<evidence type="ECO:0000256" key="1">
    <source>
        <dbReference type="SAM" id="Phobius"/>
    </source>
</evidence>
<dbReference type="AlphaFoldDB" id="A0A2N7X880"/>
<dbReference type="GO" id="GO:0005886">
    <property type="term" value="C:plasma membrane"/>
    <property type="evidence" value="ECO:0007669"/>
    <property type="project" value="InterPro"/>
</dbReference>
<evidence type="ECO:0000259" key="2">
    <source>
        <dbReference type="SMART" id="SM00014"/>
    </source>
</evidence>
<feature type="domain" description="Phosphatidic acid phosphatase type 2/haloperoxidase" evidence="2">
    <location>
        <begin position="59"/>
        <end position="167"/>
    </location>
</feature>
<accession>A0A2N7X880</accession>
<keyword evidence="1" id="KW-0472">Membrane</keyword>
<sequence length="200" mass="21884">MQAIEAFDRAVFLHVNATTGTPRWLIDVGLLIANYAIWLVPVALVCMWLAGGSQRREIAVRATLVGLLALPANQLIGMAWYHPRPFVIGLGHTFLAHAPDSSFPSDHATLLSAVALTFLYAGKRLLGIFVIAIGIAVAWARVFVGVHFPFDMIGAAAVAWMAYLVSAPLWRSWGPAVTRIFVALYRRALARPIGQGWLRQ</sequence>
<feature type="transmembrane region" description="Helical" evidence="1">
    <location>
        <begin position="28"/>
        <end position="50"/>
    </location>
</feature>
<dbReference type="CDD" id="cd03385">
    <property type="entry name" value="PAP2_BcrC_like"/>
    <property type="match status" value="1"/>
</dbReference>
<dbReference type="SUPFAM" id="SSF48317">
    <property type="entry name" value="Acid phosphatase/Vanadium-dependent haloperoxidase"/>
    <property type="match status" value="1"/>
</dbReference>
<dbReference type="InterPro" id="IPR000326">
    <property type="entry name" value="PAP2/HPO"/>
</dbReference>
<dbReference type="Proteomes" id="UP000235777">
    <property type="component" value="Unassembled WGS sequence"/>
</dbReference>
<protein>
    <submittedName>
        <fullName evidence="3">Undecaprenyl-diphosphatase</fullName>
    </submittedName>
</protein>
<dbReference type="PANTHER" id="PTHR14969:SF13">
    <property type="entry name" value="AT30094P"/>
    <property type="match status" value="1"/>
</dbReference>
<dbReference type="Pfam" id="PF01569">
    <property type="entry name" value="PAP2"/>
    <property type="match status" value="1"/>
</dbReference>
<gene>
    <name evidence="3" type="ORF">C0Z20_06670</name>
</gene>
<dbReference type="Gene3D" id="1.20.144.10">
    <property type="entry name" value="Phosphatidic acid phosphatase type 2/haloperoxidase"/>
    <property type="match status" value="1"/>
</dbReference>
<dbReference type="RefSeq" id="WP_026229782.1">
    <property type="nucleotide sequence ID" value="NZ_KB890176.1"/>
</dbReference>
<name>A0A2N7X880_9BURK</name>
<proteinExistence type="predicted"/>
<feature type="transmembrane region" description="Helical" evidence="1">
    <location>
        <begin position="152"/>
        <end position="170"/>
    </location>
</feature>
<dbReference type="InterPro" id="IPR033879">
    <property type="entry name" value="UPP_Pase"/>
</dbReference>